<dbReference type="InterPro" id="IPR014311">
    <property type="entry name" value="Guanine_deaminase"/>
</dbReference>
<reference evidence="10" key="1">
    <citation type="journal article" date="2021" name="Microorganisms">
        <title>Acidisoma silvae sp. nov. and Acidisomacellulosilytica sp. nov., Two Acidophilic Bacteria Isolated from Decaying Wood, Hydrolyzing Cellulose and Producing Poly-3-hydroxybutyrate.</title>
        <authorList>
            <person name="Mieszkin S."/>
            <person name="Pouder E."/>
            <person name="Uroz S."/>
            <person name="Simon-Colin C."/>
            <person name="Alain K."/>
        </authorList>
    </citation>
    <scope>NUCLEOTIDE SEQUENCE</scope>
    <source>
        <strain evidence="10">HW T2.11</strain>
    </source>
</reference>
<dbReference type="NCBIfam" id="TIGR02967">
    <property type="entry name" value="guan_deamin"/>
    <property type="match status" value="1"/>
</dbReference>
<dbReference type="SUPFAM" id="SSF51556">
    <property type="entry name" value="Metallo-dependent hydrolases"/>
    <property type="match status" value="1"/>
</dbReference>
<comment type="catalytic activity">
    <reaction evidence="8">
        <text>guanine + H2O + H(+) = xanthine + NH4(+)</text>
        <dbReference type="Rhea" id="RHEA:14665"/>
        <dbReference type="ChEBI" id="CHEBI:15377"/>
        <dbReference type="ChEBI" id="CHEBI:15378"/>
        <dbReference type="ChEBI" id="CHEBI:16235"/>
        <dbReference type="ChEBI" id="CHEBI:17712"/>
        <dbReference type="ChEBI" id="CHEBI:28938"/>
        <dbReference type="EC" id="3.5.4.3"/>
    </reaction>
</comment>
<evidence type="ECO:0000313" key="10">
    <source>
        <dbReference type="EMBL" id="MCB8876106.1"/>
    </source>
</evidence>
<evidence type="ECO:0000256" key="6">
    <source>
        <dbReference type="ARBA" id="ARBA00022833"/>
    </source>
</evidence>
<dbReference type="SUPFAM" id="SSF51338">
    <property type="entry name" value="Composite domain of metallo-dependent hydrolases"/>
    <property type="match status" value="1"/>
</dbReference>
<dbReference type="InterPro" id="IPR032466">
    <property type="entry name" value="Metal_Hydrolase"/>
</dbReference>
<evidence type="ECO:0000256" key="3">
    <source>
        <dbReference type="ARBA" id="ARBA00012781"/>
    </source>
</evidence>
<evidence type="ECO:0000256" key="8">
    <source>
        <dbReference type="RuleBase" id="RU366009"/>
    </source>
</evidence>
<dbReference type="GO" id="GO:0008892">
    <property type="term" value="F:guanine deaminase activity"/>
    <property type="evidence" value="ECO:0007669"/>
    <property type="project" value="UniProtKB-UniRule"/>
</dbReference>
<evidence type="ECO:0000256" key="2">
    <source>
        <dbReference type="ARBA" id="ARBA00006745"/>
    </source>
</evidence>
<dbReference type="RefSeq" id="WP_227321765.1">
    <property type="nucleotide sequence ID" value="NZ_JAESVB010000005.1"/>
</dbReference>
<keyword evidence="4 8" id="KW-0479">Metal-binding</keyword>
<comment type="cofactor">
    <cofactor evidence="8">
        <name>Zn(2+)</name>
        <dbReference type="ChEBI" id="CHEBI:29105"/>
    </cofactor>
    <text evidence="8">Binds 1 zinc ion per subunit.</text>
</comment>
<evidence type="ECO:0000256" key="7">
    <source>
        <dbReference type="NCBIfam" id="TIGR02967"/>
    </source>
</evidence>
<name>A0A964DZB5_9PROT</name>
<dbReference type="GO" id="GO:0005829">
    <property type="term" value="C:cytosol"/>
    <property type="evidence" value="ECO:0007669"/>
    <property type="project" value="TreeGrafter"/>
</dbReference>
<protein>
    <recommendedName>
        <fullName evidence="3 7">Guanine deaminase</fullName>
        <shortName evidence="8">Guanase</shortName>
        <ecNumber evidence="3 7">3.5.4.3</ecNumber>
    </recommendedName>
    <alternativeName>
        <fullName evidence="8">Guanine aminohydrolase</fullName>
    </alternativeName>
</protein>
<organism evidence="10 11">
    <name type="scientific">Acidisoma silvae</name>
    <dbReference type="NCBI Taxonomy" id="2802396"/>
    <lineage>
        <taxon>Bacteria</taxon>
        <taxon>Pseudomonadati</taxon>
        <taxon>Pseudomonadota</taxon>
        <taxon>Alphaproteobacteria</taxon>
        <taxon>Acetobacterales</taxon>
        <taxon>Acidocellaceae</taxon>
        <taxon>Acidisoma</taxon>
    </lineage>
</organism>
<dbReference type="AlphaFoldDB" id="A0A964DZB5"/>
<reference evidence="10" key="2">
    <citation type="submission" date="2021-01" db="EMBL/GenBank/DDBJ databases">
        <authorList>
            <person name="Mieszkin S."/>
            <person name="Pouder E."/>
            <person name="Alain K."/>
        </authorList>
    </citation>
    <scope>NUCLEOTIDE SEQUENCE</scope>
    <source>
        <strain evidence="10">HW T2.11</strain>
    </source>
</reference>
<dbReference type="InterPro" id="IPR051607">
    <property type="entry name" value="Metallo-dep_hydrolases"/>
</dbReference>
<keyword evidence="11" id="KW-1185">Reference proteome</keyword>
<evidence type="ECO:0000256" key="1">
    <source>
        <dbReference type="ARBA" id="ARBA00004984"/>
    </source>
</evidence>
<keyword evidence="6 8" id="KW-0862">Zinc</keyword>
<comment type="function">
    <text evidence="8">Catalyzes the hydrolytic deamination of guanine, producing xanthine and ammonia.</text>
</comment>
<proteinExistence type="inferred from homology"/>
<comment type="pathway">
    <text evidence="1 8">Purine metabolism; guanine degradation; xanthine from guanine: step 1/1.</text>
</comment>
<comment type="similarity">
    <text evidence="2 8">Belongs to the metallo-dependent hydrolases superfamily. ATZ/TRZ family.</text>
</comment>
<dbReference type="PANTHER" id="PTHR11271">
    <property type="entry name" value="GUANINE DEAMINASE"/>
    <property type="match status" value="1"/>
</dbReference>
<dbReference type="Gene3D" id="3.20.20.140">
    <property type="entry name" value="Metal-dependent hydrolases"/>
    <property type="match status" value="1"/>
</dbReference>
<evidence type="ECO:0000259" key="9">
    <source>
        <dbReference type="Pfam" id="PF01979"/>
    </source>
</evidence>
<comment type="caution">
    <text evidence="10">The sequence shown here is derived from an EMBL/GenBank/DDBJ whole genome shotgun (WGS) entry which is preliminary data.</text>
</comment>
<dbReference type="InterPro" id="IPR011059">
    <property type="entry name" value="Metal-dep_hydrolase_composite"/>
</dbReference>
<sequence length="449" mass="47779">MTGDWAVYGRAIHAPDRVEDLRETLMIVGSDGVIASVETGVSPRDPRLAALRDGDALIEIAGDEVLIPGLVDLHVHAPQFPQLGMALDMPLQDWLQHYTFPLESRYADLGFAEAVYTDLVDTLLAHGTTTALYFATIHLPATQRLAEICLGKGQRAFVGRVGMDHPEQCPDFYRDVSAEVAIAETRALIAHIRALPGNDAALVRPIITPRFVPACTDALLDGLGALAAETGCAVQTHCSESDWEHAHVQDRCGCSDTVALDRAGLLRRGSVLAHANFISDADAGLIRERGAAVAHCPLSNIYFAGAVFPLRRMQALGLHIGLGSDIAGGPSASLFEAARQAVAVSRLLESGTDARKPPAERGQPGARIDAPTAFRLATAGGGEALDLPIGLFRPGYAFDALLLRANLPDGNLRVAANEAADRLMEKIVMTAGRGDIAHVWVGGRLVKSR</sequence>
<keyword evidence="5 8" id="KW-0378">Hydrolase</keyword>
<dbReference type="EC" id="3.5.4.3" evidence="3 7"/>
<dbReference type="Proteomes" id="UP000708298">
    <property type="component" value="Unassembled WGS sequence"/>
</dbReference>
<evidence type="ECO:0000256" key="4">
    <source>
        <dbReference type="ARBA" id="ARBA00022723"/>
    </source>
</evidence>
<accession>A0A964DZB5</accession>
<dbReference type="EMBL" id="JAESVB010000005">
    <property type="protein sequence ID" value="MCB8876106.1"/>
    <property type="molecule type" value="Genomic_DNA"/>
</dbReference>
<evidence type="ECO:0000313" key="11">
    <source>
        <dbReference type="Proteomes" id="UP000708298"/>
    </source>
</evidence>
<feature type="domain" description="Amidohydrolase-related" evidence="9">
    <location>
        <begin position="65"/>
        <end position="446"/>
    </location>
</feature>
<evidence type="ECO:0000256" key="5">
    <source>
        <dbReference type="ARBA" id="ARBA00022801"/>
    </source>
</evidence>
<gene>
    <name evidence="10" type="primary">guaD</name>
    <name evidence="10" type="ORF">ASILVAE211_13015</name>
</gene>
<dbReference type="GO" id="GO:0006147">
    <property type="term" value="P:guanine catabolic process"/>
    <property type="evidence" value="ECO:0007669"/>
    <property type="project" value="UniProtKB-UniRule"/>
</dbReference>
<dbReference type="Pfam" id="PF01979">
    <property type="entry name" value="Amidohydro_1"/>
    <property type="match status" value="1"/>
</dbReference>
<dbReference type="GO" id="GO:0008270">
    <property type="term" value="F:zinc ion binding"/>
    <property type="evidence" value="ECO:0007669"/>
    <property type="project" value="UniProtKB-UniRule"/>
</dbReference>
<dbReference type="InterPro" id="IPR006680">
    <property type="entry name" value="Amidohydro-rel"/>
</dbReference>
<dbReference type="PANTHER" id="PTHR11271:SF6">
    <property type="entry name" value="GUANINE DEAMINASE"/>
    <property type="match status" value="1"/>
</dbReference>
<dbReference type="Gene3D" id="2.30.40.10">
    <property type="entry name" value="Urease, subunit C, domain 1"/>
    <property type="match status" value="1"/>
</dbReference>